<dbReference type="Proteomes" id="UP000539313">
    <property type="component" value="Unassembled WGS sequence"/>
</dbReference>
<organism evidence="3 4">
    <name type="scientific">Thermomonospora cellulosilytica</name>
    <dbReference type="NCBI Taxonomy" id="1411118"/>
    <lineage>
        <taxon>Bacteria</taxon>
        <taxon>Bacillati</taxon>
        <taxon>Actinomycetota</taxon>
        <taxon>Actinomycetes</taxon>
        <taxon>Streptosporangiales</taxon>
        <taxon>Thermomonosporaceae</taxon>
        <taxon>Thermomonospora</taxon>
    </lineage>
</organism>
<gene>
    <name evidence="3" type="ORF">HNR21_003599</name>
</gene>
<dbReference type="GO" id="GO:0003824">
    <property type="term" value="F:catalytic activity"/>
    <property type="evidence" value="ECO:0007669"/>
    <property type="project" value="InterPro"/>
</dbReference>
<dbReference type="InterPro" id="IPR016193">
    <property type="entry name" value="Cytidine_deaminase-like"/>
</dbReference>
<sequence length="232" mass="23774">MTAIVSSDQDERDRHWLALACDLARLCPPSDTAFSVGAVIVGPDGTELARGYSRETDPKVHAEESALAKLLGVPLTGVPEIGGPGPATRGGSEPVTGSTQDPRTGHGPVTGTAQDSRTGHGPVAEGAQGSGVGHGSEPGRAEAVLRALGALGLGGATIYSSLEPCGRRLSRPWPCARLIAAAGIRRVVYAWQEPSLFVEGDGEEILRAAGAEVARIGALADRAREPNAHLLG</sequence>
<evidence type="ECO:0000259" key="2">
    <source>
        <dbReference type="PROSITE" id="PS51747"/>
    </source>
</evidence>
<dbReference type="Gene3D" id="3.40.140.10">
    <property type="entry name" value="Cytidine Deaminase, domain 2"/>
    <property type="match status" value="2"/>
</dbReference>
<feature type="domain" description="CMP/dCMP-type deaminase" evidence="2">
    <location>
        <begin position="11"/>
        <end position="213"/>
    </location>
</feature>
<dbReference type="InterPro" id="IPR002125">
    <property type="entry name" value="CMP_dCMP_dom"/>
</dbReference>
<comment type="caution">
    <text evidence="3">The sequence shown here is derived from an EMBL/GenBank/DDBJ whole genome shotgun (WGS) entry which is preliminary data.</text>
</comment>
<protein>
    <submittedName>
        <fullName evidence="3">Pyrimidine deaminase RibD-like protein</fullName>
    </submittedName>
</protein>
<dbReference type="RefSeq" id="WP_376766593.1">
    <property type="nucleotide sequence ID" value="NZ_JACJII010000001.1"/>
</dbReference>
<dbReference type="PROSITE" id="PS51747">
    <property type="entry name" value="CYT_DCMP_DEAMINASES_2"/>
    <property type="match status" value="1"/>
</dbReference>
<evidence type="ECO:0000256" key="1">
    <source>
        <dbReference type="SAM" id="MobiDB-lite"/>
    </source>
</evidence>
<keyword evidence="4" id="KW-1185">Reference proteome</keyword>
<dbReference type="AlphaFoldDB" id="A0A7W3MZJ6"/>
<evidence type="ECO:0000313" key="4">
    <source>
        <dbReference type="Proteomes" id="UP000539313"/>
    </source>
</evidence>
<name>A0A7W3MZJ6_9ACTN</name>
<evidence type="ECO:0000313" key="3">
    <source>
        <dbReference type="EMBL" id="MBA9004717.1"/>
    </source>
</evidence>
<feature type="region of interest" description="Disordered" evidence="1">
    <location>
        <begin position="77"/>
        <end position="138"/>
    </location>
</feature>
<dbReference type="EMBL" id="JACJII010000001">
    <property type="protein sequence ID" value="MBA9004717.1"/>
    <property type="molecule type" value="Genomic_DNA"/>
</dbReference>
<dbReference type="SUPFAM" id="SSF53927">
    <property type="entry name" value="Cytidine deaminase-like"/>
    <property type="match status" value="1"/>
</dbReference>
<reference evidence="3 4" key="1">
    <citation type="submission" date="2020-08" db="EMBL/GenBank/DDBJ databases">
        <title>Sequencing the genomes of 1000 actinobacteria strains.</title>
        <authorList>
            <person name="Klenk H.-P."/>
        </authorList>
    </citation>
    <scope>NUCLEOTIDE SEQUENCE [LARGE SCALE GENOMIC DNA]</scope>
    <source>
        <strain evidence="3 4">DSM 45823</strain>
    </source>
</reference>
<dbReference type="Pfam" id="PF00383">
    <property type="entry name" value="dCMP_cyt_deam_1"/>
    <property type="match status" value="1"/>
</dbReference>
<accession>A0A7W3MZJ6</accession>
<dbReference type="Pfam" id="PF18785">
    <property type="entry name" value="Inv-AAD"/>
    <property type="match status" value="1"/>
</dbReference>
<proteinExistence type="predicted"/>